<protein>
    <submittedName>
        <fullName evidence="6">DNRLRE domain-containing protein</fullName>
    </submittedName>
</protein>
<dbReference type="KEGG" id="lamb:KBB96_10640"/>
<proteinExistence type="predicted"/>
<accession>A0A975G587</accession>
<organism evidence="6 7">
    <name type="scientific">Luteolibacter ambystomatis</name>
    <dbReference type="NCBI Taxonomy" id="2824561"/>
    <lineage>
        <taxon>Bacteria</taxon>
        <taxon>Pseudomonadati</taxon>
        <taxon>Verrucomicrobiota</taxon>
        <taxon>Verrucomicrobiia</taxon>
        <taxon>Verrucomicrobiales</taxon>
        <taxon>Verrucomicrobiaceae</taxon>
        <taxon>Luteolibacter</taxon>
    </lineage>
</organism>
<name>A0A975G587_9BACT</name>
<evidence type="ECO:0000256" key="4">
    <source>
        <dbReference type="SAM" id="SignalP"/>
    </source>
</evidence>
<dbReference type="InterPro" id="IPR055372">
    <property type="entry name" value="CBM96"/>
</dbReference>
<evidence type="ECO:0000259" key="5">
    <source>
        <dbReference type="Pfam" id="PF24517"/>
    </source>
</evidence>
<evidence type="ECO:0000256" key="2">
    <source>
        <dbReference type="ARBA" id="ARBA00022525"/>
    </source>
</evidence>
<dbReference type="NCBIfam" id="TIGR02601">
    <property type="entry name" value="autotrns_rpt"/>
    <property type="match status" value="3"/>
</dbReference>
<keyword evidence="7" id="KW-1185">Reference proteome</keyword>
<dbReference type="GO" id="GO:0005576">
    <property type="term" value="C:extracellular region"/>
    <property type="evidence" value="ECO:0007669"/>
    <property type="project" value="UniProtKB-SubCell"/>
</dbReference>
<reference evidence="6" key="1">
    <citation type="submission" date="2021-04" db="EMBL/GenBank/DDBJ databases">
        <title>Luteolibacter sp. 32A isolated from the skin of an Anderson's salamander (Ambystoma andersonii).</title>
        <authorList>
            <person name="Spergser J."/>
            <person name="Busse H.-J."/>
        </authorList>
    </citation>
    <scope>NUCLEOTIDE SEQUENCE</scope>
    <source>
        <strain evidence="6">32A</strain>
    </source>
</reference>
<dbReference type="Pfam" id="PF24517">
    <property type="entry name" value="CBM96"/>
    <property type="match status" value="2"/>
</dbReference>
<dbReference type="SUPFAM" id="SSF51126">
    <property type="entry name" value="Pectin lyase-like"/>
    <property type="match status" value="1"/>
</dbReference>
<gene>
    <name evidence="6" type="ORF">KBB96_10640</name>
</gene>
<dbReference type="NCBIfam" id="NF033679">
    <property type="entry name" value="DNRLRE_dom"/>
    <property type="match status" value="1"/>
</dbReference>
<feature type="domain" description="Carbohydrate-binding module family 96" evidence="5">
    <location>
        <begin position="654"/>
        <end position="815"/>
    </location>
</feature>
<keyword evidence="2" id="KW-0964">Secreted</keyword>
<evidence type="ECO:0000313" key="6">
    <source>
        <dbReference type="EMBL" id="QUE49329.1"/>
    </source>
</evidence>
<dbReference type="RefSeq" id="WP_211629390.1">
    <property type="nucleotide sequence ID" value="NZ_CP073100.1"/>
</dbReference>
<evidence type="ECO:0000256" key="3">
    <source>
        <dbReference type="ARBA" id="ARBA00022729"/>
    </source>
</evidence>
<dbReference type="Proteomes" id="UP000676169">
    <property type="component" value="Chromosome"/>
</dbReference>
<dbReference type="EMBL" id="CP073100">
    <property type="protein sequence ID" value="QUE49329.1"/>
    <property type="molecule type" value="Genomic_DNA"/>
</dbReference>
<evidence type="ECO:0000256" key="1">
    <source>
        <dbReference type="ARBA" id="ARBA00004613"/>
    </source>
</evidence>
<feature type="domain" description="Carbohydrate-binding module family 96" evidence="5">
    <location>
        <begin position="1276"/>
        <end position="1385"/>
    </location>
</feature>
<feature type="signal peptide" evidence="4">
    <location>
        <begin position="1"/>
        <end position="24"/>
    </location>
</feature>
<keyword evidence="3 4" id="KW-0732">Signal</keyword>
<dbReference type="InterPro" id="IPR013425">
    <property type="entry name" value="Autotrns_rpt"/>
</dbReference>
<evidence type="ECO:0000313" key="7">
    <source>
        <dbReference type="Proteomes" id="UP000676169"/>
    </source>
</evidence>
<sequence length="1890" mass="195480">MLLPRPSRSAQALLLCLSLATARAAPPQGTWVNLAADGRLLYARDSLGNRVPDFGDCGYKAGREAIPEAAVKVTLNPADGDDRARIQTAIDQVAAMPMDANGIRGAVLLTAGEYQLSSTLKLNASGVVLRGVGASDTGTRLRATDPRQYTLVQIGGSGSRTTVSSTTKNITDKYVPVGSRSFNVENTGNLAVGQSIVVFRPCTQEWINALGMDKLDNPWTPGDRDVLAERVITRIEGSRVFIDAPITTAIDATYGGGKIYRYTWSGRIQNAGIEDIKGISSYNATISNDENHAWTFIGISSAENSWVRRVVSQYFGFACVNVTAGGRQISILDSQSLDPISESTGGRRYAFCIDSATQCLVWNCYTKNDRHQYVTGSDTPGPHAFVSSTSDAARADVGPHHRWGSALLYDRVTCNGDEINVRNRGNSGTGHGWAGGNCVVWNSKADNYIIQNPPTARNWLIGSVGTVSGSAGTYDANGANVFPSTLWGNQRQDLQTRRGLQIREYVAGDFDQFTADAGETTPVDATWQSQVAAQGTTAGFDTLQAGRWVPWTHSFSLAAGESTVSATLWVSVRGTAANAQNGRLYIDDLANSKPLSTYAASIPTTGSTVLRIDLADDLARLADGKLNLAVQNNAAVDWSMLELRVAPATTGSSTVTLTPEADATIRAGASAAVNAGGDVVLGVKEATGADDDRRALLRWDLSGISSKVLHAKIRLVPVTVDSSDLENGAVVCTSNTWAENTVTWNNQPAAPARLVTWWPRQNQPVEFIVTTDVLAAMAKDKKLSVQLFSARESGGTSYASREDADPARRPQLVLVTDGTFSLDAQPPARSTSAGTSTTYTVSMTTRDGFTGSAAFSATGLPAGATATFAPPSLSAAGTTVLTLTTAASTPGGTYDITILANGTAGTARSQVSLTVTSPGTDLIWNSPSGGVWDLTTANWFNEITAAPDTFQAGKKVVFTDRANVITQITLPAGVTVAPAGITLSAEDTHFSLDGTGAITGTGPLVKSGGGTFTLSTTNDRTGTTTISGGALEMPVLTNGGVAGPLGAASTAAPNIVLDGGCLRWIGNTATTTNRGFTLTANGGTLESSPTAITSLTWSGTIATSGSGDRVFTLGGSDPDPFKGSTNTLAGIITDGPGGRTSVVKSGGNSWVLSGTNTWSGGTRIEAGRLRGNNPSGFGTGPVMVADGGQIYLASASSFANAFTIVGLGIPEIGGNYGALRLTANNCNVTGPVTLAGNARITGRLATTTGGIISGKISGEYSLELGGSATANDAGVTTRLTASANACVLRGSPDADQGETQTLATKRLNDSNTRISYLRFNLADILAAYTLPEIDSMALQLHLTAPSASDTLRVYALADTNATGVSDATWTAVMTWNNQPARTTAPDDIPNSSAALPNANAVLLGSVANYGGVAGIVSVPLDIVKIRDLLATDTNQQITLLFHNTSSNIASWAALGNTSGLPAPVLEIIGRPYGGAGGILTLSNPGNQWTGQTTISHGTVKLGSATALPHGADKGDVVINNNNPNENSVLDLKGTSPTLNALSSSGPVTTRCIVTNTAAATATLTLGDNDADGDFAGILQNGPGVLALTKTGTGIQILSGVNTFTGSTIIAAGTLMVNGTLATGPVQVQAGGVLSGTGTLGGSVTILPDGTISPGVTIGTLNASQSLQLQGRTEIDLDKTAGTRDEIRGATVLTYGGTLAIRNQSGALAAGDQFQIFTAAAYAGSFATLEPAFPAIGLMWDTSQLDTSGTLRVRAATPIETWRQNWFGTGADAGLAADLATPAGDGVSNLLKYATGTEPSQPAFTRLPRPVSISRKPGIRFQRNLLATDVGYEVHASGDLIQWLVVASRTAGASIWALNGAQVTDDGTGQVTITETASPGSQRFLRLKVTR</sequence>
<dbReference type="Pfam" id="PF12951">
    <property type="entry name" value="PATR"/>
    <property type="match status" value="4"/>
</dbReference>
<feature type="chain" id="PRO_5037998134" evidence="4">
    <location>
        <begin position="25"/>
        <end position="1890"/>
    </location>
</feature>
<comment type="subcellular location">
    <subcellularLocation>
        <location evidence="1">Secreted</location>
    </subcellularLocation>
</comment>
<dbReference type="InterPro" id="IPR011050">
    <property type="entry name" value="Pectin_lyase_fold/virulence"/>
</dbReference>